<feature type="domain" description="NOMO seventh transthyretin-like" evidence="3">
    <location>
        <begin position="103"/>
        <end position="175"/>
    </location>
</feature>
<proteinExistence type="predicted"/>
<sequence>MKALVNVLGHVECKEKCGPSVSVTLTRLANKHGGERKTVELSNDSSEFIFSDVLPGKYRLEVRRNPEKMNSGQDNWCWQQSSIDVDVGAKDLEGLVFVQKGYWVNVISTHDVDATLTHSDGSSLNLKIKKGPQRICIESPGIHELQFVDSCIFFGSSSVKVDTSSPSPVYLRGEKYLVKGQIIIDSSVAQLPKDIVVDMVNSDGNAIDTAAAGLLSAGDEDTSAATFEYSIWANLGDKITFIPRDSRDDGEKKILFYPRQQQVLVKHGGCQSSVAPFTGRPGLYIEGSVSPPISGVDIKVIAAGDSENAPLRKGDLALDTTTREDGSFVVGPLYDDITYKVKASKSGYHLKQVGPYSFSCQKLGQISVHVHSKDDASEPIPSVLLSLSGDDGYRNNSVSSAGGTFLFDNLFPGSFYLRPLLK</sequence>
<evidence type="ECO:0000256" key="1">
    <source>
        <dbReference type="ARBA" id="ARBA00022729"/>
    </source>
</evidence>
<feature type="non-terminal residue" evidence="6">
    <location>
        <position position="422"/>
    </location>
</feature>
<evidence type="ECO:0000259" key="5">
    <source>
        <dbReference type="Pfam" id="PF23660"/>
    </source>
</evidence>
<dbReference type="InterPro" id="IPR056319">
    <property type="entry name" value="NOMO_7th"/>
</dbReference>
<dbReference type="PANTHER" id="PTHR23303">
    <property type="entry name" value="CARBOXYPEPTIDASE REGULATORY REGION-CONTAINING"/>
    <property type="match status" value="1"/>
</dbReference>
<dbReference type="Pfam" id="PF23141">
    <property type="entry name" value="Ig_NOMO"/>
    <property type="match status" value="1"/>
</dbReference>
<evidence type="ECO:0000313" key="7">
    <source>
        <dbReference type="Proteomes" id="UP000233551"/>
    </source>
</evidence>
<protein>
    <recommendedName>
        <fullName evidence="8">Nodal modulator 1</fullName>
    </recommendedName>
</protein>
<evidence type="ECO:0000259" key="2">
    <source>
        <dbReference type="Pfam" id="PF22902"/>
    </source>
</evidence>
<dbReference type="EMBL" id="PGOL01006240">
    <property type="protein sequence ID" value="PKI33910.1"/>
    <property type="molecule type" value="Genomic_DNA"/>
</dbReference>
<accession>A0A2I0HR29</accession>
<dbReference type="InterPro" id="IPR056188">
    <property type="entry name" value="NOMO_6th"/>
</dbReference>
<dbReference type="Pfam" id="PF23660">
    <property type="entry name" value="NOMO_8th"/>
    <property type="match status" value="1"/>
</dbReference>
<evidence type="ECO:0000313" key="6">
    <source>
        <dbReference type="EMBL" id="PKI33910.1"/>
    </source>
</evidence>
<name>A0A2I0HR29_PUNGR</name>
<keyword evidence="1" id="KW-0732">Signal</keyword>
<dbReference type="Pfam" id="PF23196">
    <property type="entry name" value="NOMO_6th"/>
    <property type="match status" value="1"/>
</dbReference>
<feature type="domain" description="NOMO-like ninth beta-sandwich" evidence="2">
    <location>
        <begin position="282"/>
        <end position="353"/>
    </location>
</feature>
<organism evidence="6 7">
    <name type="scientific">Punica granatum</name>
    <name type="common">Pomegranate</name>
    <dbReference type="NCBI Taxonomy" id="22663"/>
    <lineage>
        <taxon>Eukaryota</taxon>
        <taxon>Viridiplantae</taxon>
        <taxon>Streptophyta</taxon>
        <taxon>Embryophyta</taxon>
        <taxon>Tracheophyta</taxon>
        <taxon>Spermatophyta</taxon>
        <taxon>Magnoliopsida</taxon>
        <taxon>eudicotyledons</taxon>
        <taxon>Gunneridae</taxon>
        <taxon>Pentapetalae</taxon>
        <taxon>rosids</taxon>
        <taxon>malvids</taxon>
        <taxon>Myrtales</taxon>
        <taxon>Lythraceae</taxon>
        <taxon>Punica</taxon>
    </lineage>
</organism>
<feature type="domain" description="NOMO eighth prealbumin-like" evidence="5">
    <location>
        <begin position="177"/>
        <end position="280"/>
    </location>
</feature>
<dbReference type="Proteomes" id="UP000233551">
    <property type="component" value="Unassembled WGS sequence"/>
</dbReference>
<dbReference type="AlphaFoldDB" id="A0A2I0HR29"/>
<reference evidence="6 7" key="1">
    <citation type="submission" date="2017-11" db="EMBL/GenBank/DDBJ databases">
        <title>De-novo sequencing of pomegranate (Punica granatum L.) genome.</title>
        <authorList>
            <person name="Akparov Z."/>
            <person name="Amiraslanov A."/>
            <person name="Hajiyeva S."/>
            <person name="Abbasov M."/>
            <person name="Kaur K."/>
            <person name="Hamwieh A."/>
            <person name="Solovyev V."/>
            <person name="Salamov A."/>
            <person name="Braich B."/>
            <person name="Kosarev P."/>
            <person name="Mahmoud A."/>
            <person name="Hajiyev E."/>
            <person name="Babayeva S."/>
            <person name="Izzatullayeva V."/>
            <person name="Mammadov A."/>
            <person name="Mammadov A."/>
            <person name="Sharifova S."/>
            <person name="Ojaghi J."/>
            <person name="Eynullazada K."/>
            <person name="Bayramov B."/>
            <person name="Abdulazimova A."/>
            <person name="Shahmuradov I."/>
        </authorList>
    </citation>
    <scope>NUCLEOTIDE SEQUENCE [LARGE SCALE GENOMIC DNA]</scope>
    <source>
        <strain evidence="7">cv. AG2017</strain>
        <tissue evidence="6">Leaf</tissue>
    </source>
</reference>
<comment type="caution">
    <text evidence="6">The sequence shown here is derived from an EMBL/GenBank/DDBJ whole genome shotgun (WGS) entry which is preliminary data.</text>
</comment>
<dbReference type="InterPro" id="IPR051417">
    <property type="entry name" value="SDr/BOS_complex"/>
</dbReference>
<evidence type="ECO:0008006" key="8">
    <source>
        <dbReference type="Google" id="ProtNLM"/>
    </source>
</evidence>
<dbReference type="PANTHER" id="PTHR23303:SF14">
    <property type="entry name" value="BOS COMPLEX SUBUNIT NOMO1-RELATED"/>
    <property type="match status" value="1"/>
</dbReference>
<dbReference type="InterPro" id="IPR055073">
    <property type="entry name" value="NOMO1-like_9th"/>
</dbReference>
<dbReference type="InterPro" id="IPR056187">
    <property type="entry name" value="NOMO_8th"/>
</dbReference>
<evidence type="ECO:0000259" key="3">
    <source>
        <dbReference type="Pfam" id="PF23141"/>
    </source>
</evidence>
<dbReference type="GO" id="GO:0005789">
    <property type="term" value="C:endoplasmic reticulum membrane"/>
    <property type="evidence" value="ECO:0007669"/>
    <property type="project" value="TreeGrafter"/>
</dbReference>
<gene>
    <name evidence="6" type="ORF">CRG98_045692</name>
</gene>
<keyword evidence="7" id="KW-1185">Reference proteome</keyword>
<dbReference type="Pfam" id="PF22902">
    <property type="entry name" value="NOMO1-like_9th"/>
    <property type="match status" value="1"/>
</dbReference>
<evidence type="ECO:0000259" key="4">
    <source>
        <dbReference type="Pfam" id="PF23196"/>
    </source>
</evidence>
<dbReference type="SUPFAM" id="SSF49478">
    <property type="entry name" value="Cna protein B-type domain"/>
    <property type="match status" value="1"/>
</dbReference>
<feature type="domain" description="NOMO sixth transthyretin-like" evidence="4">
    <location>
        <begin position="6"/>
        <end position="82"/>
    </location>
</feature>
<dbReference type="STRING" id="22663.A0A2I0HR29"/>